<gene>
    <name evidence="2" type="ORF">PoB_004021300</name>
</gene>
<evidence type="ECO:0000256" key="1">
    <source>
        <dbReference type="SAM" id="MobiDB-lite"/>
    </source>
</evidence>
<feature type="compositionally biased region" description="Polar residues" evidence="1">
    <location>
        <begin position="91"/>
        <end position="102"/>
    </location>
</feature>
<feature type="compositionally biased region" description="Pro residues" evidence="1">
    <location>
        <begin position="110"/>
        <end position="121"/>
    </location>
</feature>
<evidence type="ECO:0000313" key="2">
    <source>
        <dbReference type="EMBL" id="GFO13708.1"/>
    </source>
</evidence>
<comment type="caution">
    <text evidence="2">The sequence shown here is derived from an EMBL/GenBank/DDBJ whole genome shotgun (WGS) entry which is preliminary data.</text>
</comment>
<dbReference type="Proteomes" id="UP000735302">
    <property type="component" value="Unassembled WGS sequence"/>
</dbReference>
<evidence type="ECO:0000313" key="3">
    <source>
        <dbReference type="Proteomes" id="UP000735302"/>
    </source>
</evidence>
<dbReference type="EMBL" id="BLXT01004499">
    <property type="protein sequence ID" value="GFO13708.1"/>
    <property type="molecule type" value="Genomic_DNA"/>
</dbReference>
<feature type="region of interest" description="Disordered" evidence="1">
    <location>
        <begin position="1"/>
        <end position="121"/>
    </location>
</feature>
<reference evidence="2 3" key="1">
    <citation type="journal article" date="2021" name="Elife">
        <title>Chloroplast acquisition without the gene transfer in kleptoplastic sea slugs, Plakobranchus ocellatus.</title>
        <authorList>
            <person name="Maeda T."/>
            <person name="Takahashi S."/>
            <person name="Yoshida T."/>
            <person name="Shimamura S."/>
            <person name="Takaki Y."/>
            <person name="Nagai Y."/>
            <person name="Toyoda A."/>
            <person name="Suzuki Y."/>
            <person name="Arimoto A."/>
            <person name="Ishii H."/>
            <person name="Satoh N."/>
            <person name="Nishiyama T."/>
            <person name="Hasebe M."/>
            <person name="Maruyama T."/>
            <person name="Minagawa J."/>
            <person name="Obokata J."/>
            <person name="Shigenobu S."/>
        </authorList>
    </citation>
    <scope>NUCLEOTIDE SEQUENCE [LARGE SCALE GENOMIC DNA]</scope>
</reference>
<accession>A0AAV4B4K4</accession>
<feature type="compositionally biased region" description="Low complexity" evidence="1">
    <location>
        <begin position="72"/>
        <end position="84"/>
    </location>
</feature>
<sequence length="121" mass="13206">MAAEVSPLPAKGEKSPERFFGSQSRESSRNQTSAKCRAEKLKRQEASREKLNHVAPLAMKAEDTISSIWGDSSTPSSPRASTSPMECHPSPSKSLSCPQQRNPKVLHLPPRLPTPSPLKSM</sequence>
<protein>
    <submittedName>
        <fullName evidence="2">Uncharacterized protein</fullName>
    </submittedName>
</protein>
<name>A0AAV4B4K4_9GAST</name>
<organism evidence="2 3">
    <name type="scientific">Plakobranchus ocellatus</name>
    <dbReference type="NCBI Taxonomy" id="259542"/>
    <lineage>
        <taxon>Eukaryota</taxon>
        <taxon>Metazoa</taxon>
        <taxon>Spiralia</taxon>
        <taxon>Lophotrochozoa</taxon>
        <taxon>Mollusca</taxon>
        <taxon>Gastropoda</taxon>
        <taxon>Heterobranchia</taxon>
        <taxon>Euthyneura</taxon>
        <taxon>Panpulmonata</taxon>
        <taxon>Sacoglossa</taxon>
        <taxon>Placobranchoidea</taxon>
        <taxon>Plakobranchidae</taxon>
        <taxon>Plakobranchus</taxon>
    </lineage>
</organism>
<feature type="compositionally biased region" description="Polar residues" evidence="1">
    <location>
        <begin position="21"/>
        <end position="34"/>
    </location>
</feature>
<dbReference type="AlphaFoldDB" id="A0AAV4B4K4"/>
<feature type="compositionally biased region" description="Basic and acidic residues" evidence="1">
    <location>
        <begin position="36"/>
        <end position="52"/>
    </location>
</feature>
<proteinExistence type="predicted"/>
<keyword evidence="3" id="KW-1185">Reference proteome</keyword>